<sequence>MKIILQYLFLSLFLCVGFLSSGQSQFNLSKSKSSKIRFQLINNIIVMPVELNGVKLSFVLDTGVSRPILFNLVNMDSLQIKNTERSYLRGLGSNGSIQAVKSKGNTIKIGEAIAFNTEVSLVFDPSINFTPRLGVAVHGIIGFDIFKDFVVELNYSGKYIRLHKRSFFRPKKSSKWKKLPIEIIDKKPYLNAEINYGLKNIPVKLLMDTGSSDALWLFEGSHQNIKSSQNMFFDDFLGKGLSGAVYGKRSKLTSFALDNFKLSNINVAYPDSIYLSIARQNKLRNGSVSGNILKRFNFLFDYKGEQMWLKKNNNFNASFYYNNSGIVLEQRGLRVVKERQQKNRMDGYGRKLEGGNGIDLFDRYKFVLKPSFQVVELRENSNAKAAGIKLGDIILSINGKQTSELTLQQVNEFFYNRKGTVLRVRVDRDGTPFFFKFALDDVFKKKEPSN</sequence>
<dbReference type="InterPro" id="IPR021109">
    <property type="entry name" value="Peptidase_aspartic_dom_sf"/>
</dbReference>
<dbReference type="Proteomes" id="UP000184522">
    <property type="component" value="Unassembled WGS sequence"/>
</dbReference>
<evidence type="ECO:0000259" key="1">
    <source>
        <dbReference type="PROSITE" id="PS50106"/>
    </source>
</evidence>
<reference evidence="3" key="1">
    <citation type="submission" date="2016-11" db="EMBL/GenBank/DDBJ databases">
        <authorList>
            <person name="Varghese N."/>
            <person name="Submissions S."/>
        </authorList>
    </citation>
    <scope>NUCLEOTIDE SEQUENCE [LARGE SCALE GENOMIC DNA]</scope>
    <source>
        <strain evidence="3">DSM 25330</strain>
    </source>
</reference>
<dbReference type="SMART" id="SM00228">
    <property type="entry name" value="PDZ"/>
    <property type="match status" value="1"/>
</dbReference>
<gene>
    <name evidence="2" type="ORF">SAMN05444148_0484</name>
</gene>
<dbReference type="AlphaFoldDB" id="A0A1M5L0E5"/>
<dbReference type="Pfam" id="PF13650">
    <property type="entry name" value="Asp_protease_2"/>
    <property type="match status" value="1"/>
</dbReference>
<organism evidence="2 3">
    <name type="scientific">Winogradskyella jejuensis</name>
    <dbReference type="NCBI Taxonomy" id="1089305"/>
    <lineage>
        <taxon>Bacteria</taxon>
        <taxon>Pseudomonadati</taxon>
        <taxon>Bacteroidota</taxon>
        <taxon>Flavobacteriia</taxon>
        <taxon>Flavobacteriales</taxon>
        <taxon>Flavobacteriaceae</taxon>
        <taxon>Winogradskyella</taxon>
    </lineage>
</organism>
<dbReference type="InterPro" id="IPR001478">
    <property type="entry name" value="PDZ"/>
</dbReference>
<feature type="domain" description="PDZ" evidence="1">
    <location>
        <begin position="334"/>
        <end position="410"/>
    </location>
</feature>
<dbReference type="PROSITE" id="PS50106">
    <property type="entry name" value="PDZ"/>
    <property type="match status" value="1"/>
</dbReference>
<dbReference type="STRING" id="1089305.SAMN05444148_0484"/>
<dbReference type="OrthoDB" id="3521766at2"/>
<protein>
    <submittedName>
        <fullName evidence="2">PDZ domain (Also known as DHR or GLGF)</fullName>
    </submittedName>
</protein>
<keyword evidence="3" id="KW-1185">Reference proteome</keyword>
<name>A0A1M5L0E5_9FLAO</name>
<dbReference type="Gene3D" id="2.40.70.10">
    <property type="entry name" value="Acid Proteases"/>
    <property type="match status" value="1"/>
</dbReference>
<dbReference type="EMBL" id="FQWS01000001">
    <property type="protein sequence ID" value="SHG58390.1"/>
    <property type="molecule type" value="Genomic_DNA"/>
</dbReference>
<dbReference type="InterPro" id="IPR041489">
    <property type="entry name" value="PDZ_6"/>
</dbReference>
<evidence type="ECO:0000313" key="2">
    <source>
        <dbReference type="EMBL" id="SHG58390.1"/>
    </source>
</evidence>
<dbReference type="InterPro" id="IPR036034">
    <property type="entry name" value="PDZ_sf"/>
</dbReference>
<dbReference type="Pfam" id="PF17820">
    <property type="entry name" value="PDZ_6"/>
    <property type="match status" value="1"/>
</dbReference>
<evidence type="ECO:0000313" key="3">
    <source>
        <dbReference type="Proteomes" id="UP000184522"/>
    </source>
</evidence>
<proteinExistence type="predicted"/>
<dbReference type="Gene3D" id="2.30.42.10">
    <property type="match status" value="1"/>
</dbReference>
<dbReference type="SUPFAM" id="SSF50156">
    <property type="entry name" value="PDZ domain-like"/>
    <property type="match status" value="1"/>
</dbReference>
<dbReference type="RefSeq" id="WP_073082519.1">
    <property type="nucleotide sequence ID" value="NZ_FQWS01000001.1"/>
</dbReference>
<accession>A0A1M5L0E5</accession>